<evidence type="ECO:0000259" key="6">
    <source>
        <dbReference type="PROSITE" id="PS50931"/>
    </source>
</evidence>
<keyword evidence="4" id="KW-0804">Transcription</keyword>
<dbReference type="PANTHER" id="PTHR30346:SF0">
    <property type="entry name" value="HCA OPERON TRANSCRIPTIONAL ACTIVATOR HCAR"/>
    <property type="match status" value="1"/>
</dbReference>
<dbReference type="EMBL" id="JBHMCY010000061">
    <property type="protein sequence ID" value="MFB9466149.1"/>
    <property type="molecule type" value="Genomic_DNA"/>
</dbReference>
<evidence type="ECO:0000256" key="4">
    <source>
        <dbReference type="ARBA" id="ARBA00023163"/>
    </source>
</evidence>
<dbReference type="InterPro" id="IPR036388">
    <property type="entry name" value="WH-like_DNA-bd_sf"/>
</dbReference>
<dbReference type="SUPFAM" id="SSF46785">
    <property type="entry name" value="Winged helix' DNA-binding domain"/>
    <property type="match status" value="1"/>
</dbReference>
<dbReference type="Pfam" id="PF00126">
    <property type="entry name" value="HTH_1"/>
    <property type="match status" value="1"/>
</dbReference>
<dbReference type="PANTHER" id="PTHR30346">
    <property type="entry name" value="TRANSCRIPTIONAL DUAL REGULATOR HCAR-RELATED"/>
    <property type="match status" value="1"/>
</dbReference>
<protein>
    <submittedName>
        <fullName evidence="7">LysR family transcriptional regulator</fullName>
    </submittedName>
</protein>
<gene>
    <name evidence="7" type="ORF">ACFF45_26425</name>
</gene>
<sequence>MDLPRQECFLAVSEEFRFGRAAQRLPRSPASVGEAVAALEHAVGGALFSRTSRRAQLTGPGRWSWARSKSRTAGPPRHTERRRSAAGNSAGSGPRTPPSSGTGC</sequence>
<dbReference type="PROSITE" id="PS50931">
    <property type="entry name" value="HTH_LYSR"/>
    <property type="match status" value="1"/>
</dbReference>
<dbReference type="Gene3D" id="1.10.10.10">
    <property type="entry name" value="Winged helix-like DNA-binding domain superfamily/Winged helix DNA-binding domain"/>
    <property type="match status" value="1"/>
</dbReference>
<evidence type="ECO:0000256" key="3">
    <source>
        <dbReference type="ARBA" id="ARBA00023125"/>
    </source>
</evidence>
<feature type="region of interest" description="Disordered" evidence="5">
    <location>
        <begin position="53"/>
        <end position="104"/>
    </location>
</feature>
<keyword evidence="8" id="KW-1185">Reference proteome</keyword>
<organism evidence="7 8">
    <name type="scientific">Streptomyces cinereospinus</name>
    <dbReference type="NCBI Taxonomy" id="285561"/>
    <lineage>
        <taxon>Bacteria</taxon>
        <taxon>Bacillati</taxon>
        <taxon>Actinomycetota</taxon>
        <taxon>Actinomycetes</taxon>
        <taxon>Kitasatosporales</taxon>
        <taxon>Streptomycetaceae</taxon>
        <taxon>Streptomyces</taxon>
    </lineage>
</organism>
<evidence type="ECO:0000256" key="1">
    <source>
        <dbReference type="ARBA" id="ARBA00009437"/>
    </source>
</evidence>
<dbReference type="InterPro" id="IPR036390">
    <property type="entry name" value="WH_DNA-bd_sf"/>
</dbReference>
<comment type="caution">
    <text evidence="7">The sequence shown here is derived from an EMBL/GenBank/DDBJ whole genome shotgun (WGS) entry which is preliminary data.</text>
</comment>
<reference evidence="7 8" key="1">
    <citation type="submission" date="2024-09" db="EMBL/GenBank/DDBJ databases">
        <authorList>
            <person name="Sun Q."/>
            <person name="Mori K."/>
        </authorList>
    </citation>
    <scope>NUCLEOTIDE SEQUENCE [LARGE SCALE GENOMIC DNA]</scope>
    <source>
        <strain evidence="7 8">JCM 6917</strain>
    </source>
</reference>
<name>A0ABV5N8P2_9ACTN</name>
<evidence type="ECO:0000256" key="5">
    <source>
        <dbReference type="SAM" id="MobiDB-lite"/>
    </source>
</evidence>
<evidence type="ECO:0000256" key="2">
    <source>
        <dbReference type="ARBA" id="ARBA00023015"/>
    </source>
</evidence>
<proteinExistence type="inferred from homology"/>
<evidence type="ECO:0000313" key="7">
    <source>
        <dbReference type="EMBL" id="MFB9466149.1"/>
    </source>
</evidence>
<dbReference type="RefSeq" id="WP_381348991.1">
    <property type="nucleotide sequence ID" value="NZ_JBHMCY010000061.1"/>
</dbReference>
<feature type="domain" description="HTH lysR-type" evidence="6">
    <location>
        <begin position="1"/>
        <end position="58"/>
    </location>
</feature>
<dbReference type="Proteomes" id="UP001589709">
    <property type="component" value="Unassembled WGS sequence"/>
</dbReference>
<dbReference type="InterPro" id="IPR000847">
    <property type="entry name" value="LysR_HTH_N"/>
</dbReference>
<evidence type="ECO:0000313" key="8">
    <source>
        <dbReference type="Proteomes" id="UP001589709"/>
    </source>
</evidence>
<keyword evidence="2" id="KW-0805">Transcription regulation</keyword>
<keyword evidence="3" id="KW-0238">DNA-binding</keyword>
<comment type="similarity">
    <text evidence="1">Belongs to the LysR transcriptional regulatory family.</text>
</comment>
<accession>A0ABV5N8P2</accession>